<name>A0A1F6W1Q8_9BACT</name>
<protein>
    <recommendedName>
        <fullName evidence="2">DUF8128 domain-containing protein</fullName>
    </recommendedName>
</protein>
<keyword evidence="1" id="KW-1133">Transmembrane helix</keyword>
<reference evidence="3 4" key="1">
    <citation type="journal article" date="2016" name="Nat. Commun.">
        <title>Thousands of microbial genomes shed light on interconnected biogeochemical processes in an aquifer system.</title>
        <authorList>
            <person name="Anantharaman K."/>
            <person name="Brown C.T."/>
            <person name="Hug L.A."/>
            <person name="Sharon I."/>
            <person name="Castelle C.J."/>
            <person name="Probst A.J."/>
            <person name="Thomas B.C."/>
            <person name="Singh A."/>
            <person name="Wilkins M.J."/>
            <person name="Karaoz U."/>
            <person name="Brodie E.L."/>
            <person name="Williams K.H."/>
            <person name="Hubbard S.S."/>
            <person name="Banfield J.F."/>
        </authorList>
    </citation>
    <scope>NUCLEOTIDE SEQUENCE [LARGE SCALE GENOMIC DNA]</scope>
</reference>
<dbReference type="AlphaFoldDB" id="A0A1F6W1Q8"/>
<dbReference type="STRING" id="1801756.A3C67_02120"/>
<dbReference type="EMBL" id="MFUG01000015">
    <property type="protein sequence ID" value="OGI75847.1"/>
    <property type="molecule type" value="Genomic_DNA"/>
</dbReference>
<feature type="transmembrane region" description="Helical" evidence="1">
    <location>
        <begin position="15"/>
        <end position="34"/>
    </location>
</feature>
<proteinExistence type="predicted"/>
<evidence type="ECO:0000256" key="1">
    <source>
        <dbReference type="SAM" id="Phobius"/>
    </source>
</evidence>
<accession>A0A1F6W1Q8</accession>
<dbReference type="Proteomes" id="UP000179275">
    <property type="component" value="Unassembled WGS sequence"/>
</dbReference>
<keyword evidence="1" id="KW-0812">Transmembrane</keyword>
<feature type="transmembrane region" description="Helical" evidence="1">
    <location>
        <begin position="46"/>
        <end position="66"/>
    </location>
</feature>
<sequence>MHDEGKGTTFGTFEIIILLLFVLVLLFYFAPGFLSDSGNAAILSLYKIILGILPFAGTVLLGYIAFKVWVHYVQQDFISGIEFILLEVIPPRDVERSPLAMELFITNALYHWSMKGGKEEYWQGAVWFWFSLEIVSIEGQVHFYIRAPSRMRGLIETQMYAQYPQSQVKVVEDYTLAVPEISVKSPWNGWGCEFWLQKPEAYPIRTYVDYGLDEDPKEEYKVDPISPVIEFFGSLQKGEQAWMQIIITPSKKMYHTKGTWFGKHDWVAESRAQLMKLLFPYTSQRDEPGSELVKLARIEVRVPKFLDKMVERVTGKTNKLGFETGIRLMYIAKKEVFPVGRRTNNSRNVRLILRQYANPDTNQFERKNSTQGDAYSGIFPASPKTVMLLANRMLHEYRERAFFHLPMRHHIFSKRYWSWPFPGIIEVGGIIKSYFHHHTYVLNTEELATLWHFPGQILKVPTLERIESKEASPPTNLPV</sequence>
<feature type="domain" description="DUF8128" evidence="2">
    <location>
        <begin position="131"/>
        <end position="364"/>
    </location>
</feature>
<evidence type="ECO:0000259" key="2">
    <source>
        <dbReference type="Pfam" id="PF26449"/>
    </source>
</evidence>
<keyword evidence="1" id="KW-0472">Membrane</keyword>
<gene>
    <name evidence="3" type="ORF">A3C67_02120</name>
</gene>
<evidence type="ECO:0000313" key="4">
    <source>
        <dbReference type="Proteomes" id="UP000179275"/>
    </source>
</evidence>
<comment type="caution">
    <text evidence="3">The sequence shown here is derived from an EMBL/GenBank/DDBJ whole genome shotgun (WGS) entry which is preliminary data.</text>
</comment>
<dbReference type="Pfam" id="PF26449">
    <property type="entry name" value="DUF8128"/>
    <property type="match status" value="1"/>
</dbReference>
<dbReference type="InterPro" id="IPR058441">
    <property type="entry name" value="DUF8128"/>
</dbReference>
<evidence type="ECO:0000313" key="3">
    <source>
        <dbReference type="EMBL" id="OGI75847.1"/>
    </source>
</evidence>
<organism evidence="3 4">
    <name type="scientific">Candidatus Nomurabacteria bacterium RIFCSPHIGHO2_02_FULL_42_19</name>
    <dbReference type="NCBI Taxonomy" id="1801756"/>
    <lineage>
        <taxon>Bacteria</taxon>
        <taxon>Candidatus Nomuraibacteriota</taxon>
    </lineage>
</organism>